<evidence type="ECO:0000313" key="1">
    <source>
        <dbReference type="EMBL" id="CAG8822714.1"/>
    </source>
</evidence>
<feature type="non-terminal residue" evidence="1">
    <location>
        <position position="1"/>
    </location>
</feature>
<dbReference type="AlphaFoldDB" id="A0A9N9PG00"/>
<reference evidence="1" key="1">
    <citation type="submission" date="2021-06" db="EMBL/GenBank/DDBJ databases">
        <authorList>
            <person name="Kallberg Y."/>
            <person name="Tangrot J."/>
            <person name="Rosling A."/>
        </authorList>
    </citation>
    <scope>NUCLEOTIDE SEQUENCE</scope>
    <source>
        <strain evidence="1">MA453B</strain>
    </source>
</reference>
<accession>A0A9N9PG00</accession>
<name>A0A9N9PG00_9GLOM</name>
<protein>
    <submittedName>
        <fullName evidence="1">5314_t:CDS:1</fullName>
    </submittedName>
</protein>
<evidence type="ECO:0000313" key="2">
    <source>
        <dbReference type="Proteomes" id="UP000789405"/>
    </source>
</evidence>
<sequence length="152" mass="18255">QMINSSAELTDRQKVEYQKIRKSINDIYKDEKRDQYFIDPLDQEYVAVFFDITKTSFEDVDQLIKKLLKTKNKMYAKLRNFFEDKIMIQILRLVEHLATDNIKILLNLTRDLVKDNEELLKRIDEKLTKKYKSLKVSNSEFKKLIKQFKLGV</sequence>
<dbReference type="EMBL" id="CAJVPY010062504">
    <property type="protein sequence ID" value="CAG8822714.1"/>
    <property type="molecule type" value="Genomic_DNA"/>
</dbReference>
<gene>
    <name evidence="1" type="ORF">DERYTH_LOCUS27356</name>
</gene>
<proteinExistence type="predicted"/>
<organism evidence="1 2">
    <name type="scientific">Dentiscutata erythropus</name>
    <dbReference type="NCBI Taxonomy" id="1348616"/>
    <lineage>
        <taxon>Eukaryota</taxon>
        <taxon>Fungi</taxon>
        <taxon>Fungi incertae sedis</taxon>
        <taxon>Mucoromycota</taxon>
        <taxon>Glomeromycotina</taxon>
        <taxon>Glomeromycetes</taxon>
        <taxon>Diversisporales</taxon>
        <taxon>Gigasporaceae</taxon>
        <taxon>Dentiscutata</taxon>
    </lineage>
</organism>
<comment type="caution">
    <text evidence="1">The sequence shown here is derived from an EMBL/GenBank/DDBJ whole genome shotgun (WGS) entry which is preliminary data.</text>
</comment>
<feature type="non-terminal residue" evidence="1">
    <location>
        <position position="152"/>
    </location>
</feature>
<keyword evidence="2" id="KW-1185">Reference proteome</keyword>
<dbReference type="Proteomes" id="UP000789405">
    <property type="component" value="Unassembled WGS sequence"/>
</dbReference>